<dbReference type="SUPFAM" id="SSF158791">
    <property type="entry name" value="MgtE N-terminal domain-like"/>
    <property type="match status" value="1"/>
</dbReference>
<proteinExistence type="inferred from homology"/>
<dbReference type="Pfam" id="PF03448">
    <property type="entry name" value="MgtE_N"/>
    <property type="match status" value="1"/>
</dbReference>
<dbReference type="NCBIfam" id="TIGR00400">
    <property type="entry name" value="mgtE"/>
    <property type="match status" value="1"/>
</dbReference>
<keyword evidence="9" id="KW-0479">Metal-binding</keyword>
<comment type="subcellular location">
    <subcellularLocation>
        <location evidence="9">Cell membrane</location>
        <topology evidence="9">Multi-pass membrane protein</topology>
    </subcellularLocation>
    <subcellularLocation>
        <location evidence="1">Membrane</location>
        <topology evidence="1">Multi-pass membrane protein</topology>
    </subcellularLocation>
</comment>
<dbReference type="Proteomes" id="UP000199598">
    <property type="component" value="Unassembled WGS sequence"/>
</dbReference>
<feature type="transmembrane region" description="Helical" evidence="9">
    <location>
        <begin position="377"/>
        <end position="398"/>
    </location>
</feature>
<evidence type="ECO:0000256" key="1">
    <source>
        <dbReference type="ARBA" id="ARBA00004141"/>
    </source>
</evidence>
<dbReference type="Gene3D" id="3.10.580.10">
    <property type="entry name" value="CBS-domain"/>
    <property type="match status" value="1"/>
</dbReference>
<feature type="domain" description="CBS" evidence="11">
    <location>
        <begin position="153"/>
        <end position="216"/>
    </location>
</feature>
<gene>
    <name evidence="12" type="ORF">SAMN04488518_1045</name>
</gene>
<evidence type="ECO:0000256" key="6">
    <source>
        <dbReference type="ARBA" id="ARBA00022989"/>
    </source>
</evidence>
<dbReference type="Pfam" id="PF01769">
    <property type="entry name" value="MgtE"/>
    <property type="match status" value="1"/>
</dbReference>
<dbReference type="CDD" id="cd04606">
    <property type="entry name" value="CBS_pair_Mg_transporter"/>
    <property type="match status" value="1"/>
</dbReference>
<dbReference type="SUPFAM" id="SSF54631">
    <property type="entry name" value="CBS-domain pair"/>
    <property type="match status" value="1"/>
</dbReference>
<keyword evidence="6 9" id="KW-1133">Transmembrane helix</keyword>
<comment type="similarity">
    <text evidence="2 9">Belongs to the SLC41A transporter family.</text>
</comment>
<dbReference type="InterPro" id="IPR006667">
    <property type="entry name" value="SLC41_membr_dom"/>
</dbReference>
<keyword evidence="5 9" id="KW-0460">Magnesium</keyword>
<keyword evidence="8" id="KW-0129">CBS domain</keyword>
<evidence type="ECO:0000256" key="9">
    <source>
        <dbReference type="RuleBase" id="RU362011"/>
    </source>
</evidence>
<evidence type="ECO:0000256" key="10">
    <source>
        <dbReference type="SAM" id="MobiDB-lite"/>
    </source>
</evidence>
<comment type="caution">
    <text evidence="12">The sequence shown here is derived from an EMBL/GenBank/DDBJ whole genome shotgun (WGS) entry which is preliminary data.</text>
</comment>
<evidence type="ECO:0000259" key="11">
    <source>
        <dbReference type="PROSITE" id="PS51371"/>
    </source>
</evidence>
<evidence type="ECO:0000256" key="7">
    <source>
        <dbReference type="ARBA" id="ARBA00023136"/>
    </source>
</evidence>
<keyword evidence="3 9" id="KW-0813">Transport</keyword>
<dbReference type="SMART" id="SM00116">
    <property type="entry name" value="CBS"/>
    <property type="match status" value="2"/>
</dbReference>
<feature type="domain" description="CBS" evidence="11">
    <location>
        <begin position="217"/>
        <end position="273"/>
    </location>
</feature>
<evidence type="ECO:0000256" key="5">
    <source>
        <dbReference type="ARBA" id="ARBA00022842"/>
    </source>
</evidence>
<organism evidence="12 13">
    <name type="scientific">Pseudovibrio ascidiaceicola</name>
    <dbReference type="NCBI Taxonomy" id="285279"/>
    <lineage>
        <taxon>Bacteria</taxon>
        <taxon>Pseudomonadati</taxon>
        <taxon>Pseudomonadota</taxon>
        <taxon>Alphaproteobacteria</taxon>
        <taxon>Hyphomicrobiales</taxon>
        <taxon>Stappiaceae</taxon>
        <taxon>Pseudovibrio</taxon>
    </lineage>
</organism>
<dbReference type="InterPro" id="IPR046342">
    <property type="entry name" value="CBS_dom_sf"/>
</dbReference>
<dbReference type="Gene3D" id="1.10.357.20">
    <property type="entry name" value="SLC41 divalent cation transporters, integral membrane domain"/>
    <property type="match status" value="1"/>
</dbReference>
<dbReference type="SMART" id="SM00924">
    <property type="entry name" value="MgtE_N"/>
    <property type="match status" value="1"/>
</dbReference>
<dbReference type="EMBL" id="FOSK01000004">
    <property type="protein sequence ID" value="SFK30888.1"/>
    <property type="molecule type" value="Genomic_DNA"/>
</dbReference>
<evidence type="ECO:0000256" key="2">
    <source>
        <dbReference type="ARBA" id="ARBA00009749"/>
    </source>
</evidence>
<evidence type="ECO:0000313" key="12">
    <source>
        <dbReference type="EMBL" id="SFK30888.1"/>
    </source>
</evidence>
<dbReference type="InterPro" id="IPR038076">
    <property type="entry name" value="MgtE_N_sf"/>
</dbReference>
<reference evidence="12 13" key="1">
    <citation type="submission" date="2016-10" db="EMBL/GenBank/DDBJ databases">
        <authorList>
            <person name="Varghese N."/>
            <person name="Submissions S."/>
        </authorList>
    </citation>
    <scope>NUCLEOTIDE SEQUENCE [LARGE SCALE GENOMIC DNA]</scope>
    <source>
        <strain evidence="12 13">DSM 16392</strain>
    </source>
</reference>
<evidence type="ECO:0000313" key="13">
    <source>
        <dbReference type="Proteomes" id="UP000199598"/>
    </source>
</evidence>
<evidence type="ECO:0000256" key="8">
    <source>
        <dbReference type="PROSITE-ProRule" id="PRU00703"/>
    </source>
</evidence>
<dbReference type="PANTHER" id="PTHR43773:SF1">
    <property type="entry name" value="MAGNESIUM TRANSPORTER MGTE"/>
    <property type="match status" value="1"/>
</dbReference>
<comment type="function">
    <text evidence="9">Acts as a magnesium transporter.</text>
</comment>
<evidence type="ECO:0000256" key="4">
    <source>
        <dbReference type="ARBA" id="ARBA00022692"/>
    </source>
</evidence>
<dbReference type="InterPro" id="IPR006668">
    <property type="entry name" value="Mg_transptr_MgtE_intracell_dom"/>
</dbReference>
<dbReference type="PANTHER" id="PTHR43773">
    <property type="entry name" value="MAGNESIUM TRANSPORTER MGTE"/>
    <property type="match status" value="1"/>
</dbReference>
<evidence type="ECO:0000256" key="3">
    <source>
        <dbReference type="ARBA" id="ARBA00022448"/>
    </source>
</evidence>
<dbReference type="Pfam" id="PF00571">
    <property type="entry name" value="CBS"/>
    <property type="match status" value="2"/>
</dbReference>
<protein>
    <recommendedName>
        <fullName evidence="9">Magnesium transporter MgtE</fullName>
    </recommendedName>
</protein>
<feature type="transmembrane region" description="Helical" evidence="9">
    <location>
        <begin position="404"/>
        <end position="432"/>
    </location>
</feature>
<keyword evidence="4 9" id="KW-0812">Transmembrane</keyword>
<sequence length="468" mass="51114">MAKNKKPLQWSSKADTTAHEHNKQVLKTVRHLLRAHETGWLVKRLKKWPPTDLLQLLTALPLPDARKLFALLPIRPSTKILAELYPDFRAELLKDGTTTRLVEILNTLKENDLADTLDEFPQSLLDIIVPQLDAQAEIEERIRHGEDTAGRLMSRKFVAFHEDYTAEKAIAAIKSQYDLVGRFRTVFVVDAKHRLVGRLDVTRLLTLEPKVRIGDVMDANVLAVSAEMDQEDVLRKAAKRQISSMPVIDVDGKLIGRITTEQMNQIVREELSEDLMLMGGVSPEARPSDSVRRIIKGRLPWLMTGLIGSAVAALVVGSFEDELEKAAILAAFIPVIMSMAGNSGLQASAVAVQGIATGSIWTGSTLFRLWKEFCGALSNGVIAGSVLTVLISIGAVLFEIHDPVWLALTAASSLVIVTTVAAMVGATVPVVLDKIGIDPAAATGVFITTSNDVLGVLVYFTTASFLYL</sequence>
<dbReference type="InterPro" id="IPR000644">
    <property type="entry name" value="CBS_dom"/>
</dbReference>
<keyword evidence="13" id="KW-1185">Reference proteome</keyword>
<dbReference type="InterPro" id="IPR006669">
    <property type="entry name" value="MgtE_transporter"/>
</dbReference>
<keyword evidence="7 9" id="KW-0472">Membrane</keyword>
<dbReference type="Gene3D" id="1.25.60.10">
    <property type="entry name" value="MgtE N-terminal domain-like"/>
    <property type="match status" value="1"/>
</dbReference>
<feature type="transmembrane region" description="Helical" evidence="9">
    <location>
        <begin position="326"/>
        <end position="345"/>
    </location>
</feature>
<keyword evidence="9" id="KW-1003">Cell membrane</keyword>
<dbReference type="RefSeq" id="WP_093518550.1">
    <property type="nucleotide sequence ID" value="NZ_FOSK01000004.1"/>
</dbReference>
<name>A0A1I3YG98_9HYPH</name>
<comment type="subunit">
    <text evidence="9">Homodimer.</text>
</comment>
<dbReference type="InterPro" id="IPR036739">
    <property type="entry name" value="SLC41_membr_dom_sf"/>
</dbReference>
<feature type="transmembrane region" description="Helical" evidence="9">
    <location>
        <begin position="444"/>
        <end position="467"/>
    </location>
</feature>
<feature type="transmembrane region" description="Helical" evidence="9">
    <location>
        <begin position="299"/>
        <end position="319"/>
    </location>
</feature>
<feature type="region of interest" description="Disordered" evidence="10">
    <location>
        <begin position="1"/>
        <end position="21"/>
    </location>
</feature>
<dbReference type="SUPFAM" id="SSF161093">
    <property type="entry name" value="MgtE membrane domain-like"/>
    <property type="match status" value="1"/>
</dbReference>
<dbReference type="PROSITE" id="PS51371">
    <property type="entry name" value="CBS"/>
    <property type="match status" value="2"/>
</dbReference>
<accession>A0A1I3YG98</accession>